<dbReference type="InterPro" id="IPR000719">
    <property type="entry name" value="Prot_kinase_dom"/>
</dbReference>
<dbReference type="InterPro" id="IPR011009">
    <property type="entry name" value="Kinase-like_dom_sf"/>
</dbReference>
<dbReference type="GO" id="GO:0007165">
    <property type="term" value="P:signal transduction"/>
    <property type="evidence" value="ECO:0007669"/>
    <property type="project" value="UniProtKB-ARBA"/>
</dbReference>
<dbReference type="GO" id="GO:0004712">
    <property type="term" value="F:protein serine/threonine/tyrosine kinase activity"/>
    <property type="evidence" value="ECO:0007669"/>
    <property type="project" value="UniProtKB-ARBA"/>
</dbReference>
<dbReference type="Pfam" id="PF00069">
    <property type="entry name" value="Pkinase"/>
    <property type="match status" value="1"/>
</dbReference>
<evidence type="ECO:0000256" key="6">
    <source>
        <dbReference type="ARBA" id="ARBA00038035"/>
    </source>
</evidence>
<evidence type="ECO:0000256" key="3">
    <source>
        <dbReference type="ARBA" id="ARBA00022741"/>
    </source>
</evidence>
<evidence type="ECO:0000256" key="5">
    <source>
        <dbReference type="ARBA" id="ARBA00022840"/>
    </source>
</evidence>
<keyword evidence="3 7" id="KW-0547">Nucleotide-binding</keyword>
<dbReference type="Gene3D" id="3.30.200.20">
    <property type="entry name" value="Phosphorylase Kinase, domain 1"/>
    <property type="match status" value="1"/>
</dbReference>
<keyword evidence="5 7" id="KW-0067">ATP-binding</keyword>
<keyword evidence="1" id="KW-0723">Serine/threonine-protein kinase</keyword>
<dbReference type="GO" id="GO:0005524">
    <property type="term" value="F:ATP binding"/>
    <property type="evidence" value="ECO:0007669"/>
    <property type="project" value="UniProtKB-UniRule"/>
</dbReference>
<dbReference type="FunFam" id="3.30.200.20:FF:000040">
    <property type="entry name" value="Dual specificity mitogen-activated protein kinase kinase"/>
    <property type="match status" value="1"/>
</dbReference>
<dbReference type="EMBL" id="WTPW01001217">
    <property type="protein sequence ID" value="KAF0449286.1"/>
    <property type="molecule type" value="Genomic_DNA"/>
</dbReference>
<keyword evidence="4 9" id="KW-0418">Kinase</keyword>
<evidence type="ECO:0000256" key="7">
    <source>
        <dbReference type="PROSITE-ProRule" id="PRU10141"/>
    </source>
</evidence>
<evidence type="ECO:0000313" key="10">
    <source>
        <dbReference type="Proteomes" id="UP000439903"/>
    </source>
</evidence>
<keyword evidence="2" id="KW-0808">Transferase</keyword>
<evidence type="ECO:0000256" key="4">
    <source>
        <dbReference type="ARBA" id="ARBA00022777"/>
    </source>
</evidence>
<dbReference type="PROSITE" id="PS50011">
    <property type="entry name" value="PROTEIN_KINASE_DOM"/>
    <property type="match status" value="1"/>
</dbReference>
<dbReference type="AlphaFoldDB" id="A0A8H4A965"/>
<reference evidence="9 10" key="1">
    <citation type="journal article" date="2019" name="Environ. Microbiol.">
        <title>At the nexus of three kingdoms: the genome of the mycorrhizal fungus Gigaspora margarita provides insights into plant, endobacterial and fungal interactions.</title>
        <authorList>
            <person name="Venice F."/>
            <person name="Ghignone S."/>
            <person name="Salvioli di Fossalunga A."/>
            <person name="Amselem J."/>
            <person name="Novero M."/>
            <person name="Xianan X."/>
            <person name="Sedzielewska Toro K."/>
            <person name="Morin E."/>
            <person name="Lipzen A."/>
            <person name="Grigoriev I.V."/>
            <person name="Henrissat B."/>
            <person name="Martin F.M."/>
            <person name="Bonfante P."/>
        </authorList>
    </citation>
    <scope>NUCLEOTIDE SEQUENCE [LARGE SCALE GENOMIC DNA]</scope>
    <source>
        <strain evidence="9 10">BEG34</strain>
    </source>
</reference>
<dbReference type="InterPro" id="IPR017441">
    <property type="entry name" value="Protein_kinase_ATP_BS"/>
</dbReference>
<comment type="caution">
    <text evidence="9">The sequence shown here is derived from an EMBL/GenBank/DDBJ whole genome shotgun (WGS) entry which is preliminary data.</text>
</comment>
<proteinExistence type="inferred from homology"/>
<organism evidence="9 10">
    <name type="scientific">Gigaspora margarita</name>
    <dbReference type="NCBI Taxonomy" id="4874"/>
    <lineage>
        <taxon>Eukaryota</taxon>
        <taxon>Fungi</taxon>
        <taxon>Fungi incertae sedis</taxon>
        <taxon>Mucoromycota</taxon>
        <taxon>Glomeromycotina</taxon>
        <taxon>Glomeromycetes</taxon>
        <taxon>Diversisporales</taxon>
        <taxon>Gigasporaceae</taxon>
        <taxon>Gigaspora</taxon>
    </lineage>
</organism>
<dbReference type="GO" id="GO:0004674">
    <property type="term" value="F:protein serine/threonine kinase activity"/>
    <property type="evidence" value="ECO:0007669"/>
    <property type="project" value="UniProtKB-KW"/>
</dbReference>
<dbReference type="PANTHER" id="PTHR47448">
    <property type="entry name" value="DUAL SPECIFICITY MITOGEN-ACTIVATED PROTEIN KINASE KINASE DSOR1-LIKE PROTEIN"/>
    <property type="match status" value="1"/>
</dbReference>
<dbReference type="SUPFAM" id="SSF56112">
    <property type="entry name" value="Protein kinase-like (PK-like)"/>
    <property type="match status" value="1"/>
</dbReference>
<dbReference type="Proteomes" id="UP000439903">
    <property type="component" value="Unassembled WGS sequence"/>
</dbReference>
<feature type="binding site" evidence="7">
    <location>
        <position position="197"/>
    </location>
    <ligand>
        <name>ATP</name>
        <dbReference type="ChEBI" id="CHEBI:30616"/>
    </ligand>
</feature>
<evidence type="ECO:0000256" key="2">
    <source>
        <dbReference type="ARBA" id="ARBA00022679"/>
    </source>
</evidence>
<gene>
    <name evidence="9" type="ORF">F8M41_002532</name>
</gene>
<protein>
    <submittedName>
        <fullName evidence="9">Pkinase-domain-containing protein</fullName>
    </submittedName>
</protein>
<evidence type="ECO:0000259" key="8">
    <source>
        <dbReference type="PROSITE" id="PS50011"/>
    </source>
</evidence>
<comment type="similarity">
    <text evidence="6">Belongs to the protein kinase superfamily. STE Ser/Thr protein kinase family. MAP kinase kinase subfamily.</text>
</comment>
<name>A0A8H4A965_GIGMA</name>
<evidence type="ECO:0000313" key="9">
    <source>
        <dbReference type="EMBL" id="KAF0449286.1"/>
    </source>
</evidence>
<keyword evidence="10" id="KW-1185">Reference proteome</keyword>
<dbReference type="PANTHER" id="PTHR47448:SF1">
    <property type="entry name" value="SERINE_THREONINE-PROTEIN KINASE STE7 HOMOLOG"/>
    <property type="match status" value="1"/>
</dbReference>
<sequence length="250" mass="28217">MRLNQGCTRKLAHPEVSDPDLESFLDHRKKSTLILEKDKEHSKYKTELENHEKVEAQVTTAPPTAPITTATTEFTLGSVWDLELRNLLLQVVLHWVQVNLLRILARKRALDLALMLRQNLVLVHSISYCSPLVSQQSLTGPQEDGLTQSLKDLEISLEFRLDLKAEDLLPLKEVGAGNGGTVTQVMHVTTKTVMAKKIIHIDVNPTVRKQIQRELQVLHDCNSRYIVSFYGAFPSDSGISMCMKYMDVGF</sequence>
<dbReference type="OrthoDB" id="10252354at2759"/>
<dbReference type="PROSITE" id="PS00107">
    <property type="entry name" value="PROTEIN_KINASE_ATP"/>
    <property type="match status" value="1"/>
</dbReference>
<feature type="domain" description="Protein kinase" evidence="8">
    <location>
        <begin position="168"/>
        <end position="250"/>
    </location>
</feature>
<accession>A0A8H4A965</accession>
<evidence type="ECO:0000256" key="1">
    <source>
        <dbReference type="ARBA" id="ARBA00022527"/>
    </source>
</evidence>
<dbReference type="InterPro" id="IPR050915">
    <property type="entry name" value="MAP_kinase_kinase"/>
</dbReference>